<keyword evidence="3" id="KW-0472">Membrane</keyword>
<dbReference type="InterPro" id="IPR032789">
    <property type="entry name" value="T2SS-T3SS_pil_N"/>
</dbReference>
<proteinExistence type="inferred from homology"/>
<evidence type="ECO:0000313" key="6">
    <source>
        <dbReference type="EMBL" id="HGZ11094.1"/>
    </source>
</evidence>
<feature type="region of interest" description="Disordered" evidence="2">
    <location>
        <begin position="466"/>
        <end position="487"/>
    </location>
</feature>
<dbReference type="Pfam" id="PF13629">
    <property type="entry name" value="T2SS-T3SS_pil_N"/>
    <property type="match status" value="1"/>
</dbReference>
<gene>
    <name evidence="6" type="ORF">ENW48_02610</name>
</gene>
<evidence type="ECO:0000256" key="3">
    <source>
        <dbReference type="SAM" id="Phobius"/>
    </source>
</evidence>
<dbReference type="InterPro" id="IPR001775">
    <property type="entry name" value="GspD/PilQ"/>
</dbReference>
<dbReference type="GO" id="GO:0009306">
    <property type="term" value="P:protein secretion"/>
    <property type="evidence" value="ECO:0007669"/>
    <property type="project" value="InterPro"/>
</dbReference>
<protein>
    <submittedName>
        <fullName evidence="6">Type II and III secretion system protein family protein</fullName>
    </submittedName>
</protein>
<dbReference type="PANTHER" id="PTHR30332:SF17">
    <property type="entry name" value="TYPE IV PILIATION SYSTEM PROTEIN DR_0774-RELATED"/>
    <property type="match status" value="1"/>
</dbReference>
<evidence type="ECO:0000256" key="1">
    <source>
        <dbReference type="RuleBase" id="RU004003"/>
    </source>
</evidence>
<evidence type="ECO:0000256" key="2">
    <source>
        <dbReference type="SAM" id="MobiDB-lite"/>
    </source>
</evidence>
<dbReference type="PANTHER" id="PTHR30332">
    <property type="entry name" value="PROBABLE GENERAL SECRETION PATHWAY PROTEIN D"/>
    <property type="match status" value="1"/>
</dbReference>
<dbReference type="Pfam" id="PF00263">
    <property type="entry name" value="Secretin"/>
    <property type="match status" value="1"/>
</dbReference>
<dbReference type="InterPro" id="IPR050810">
    <property type="entry name" value="Bact_Secretion_Sys_Channel"/>
</dbReference>
<accession>A0A7C5AKT9</accession>
<dbReference type="EMBL" id="DTKJ01000017">
    <property type="protein sequence ID" value="HGZ11094.1"/>
    <property type="molecule type" value="Genomic_DNA"/>
</dbReference>
<dbReference type="PRINTS" id="PR00811">
    <property type="entry name" value="BCTERIALGSPD"/>
</dbReference>
<evidence type="ECO:0000259" key="5">
    <source>
        <dbReference type="Pfam" id="PF13629"/>
    </source>
</evidence>
<name>A0A7C5AKT9_9BACT</name>
<keyword evidence="3" id="KW-0812">Transmembrane</keyword>
<comment type="caution">
    <text evidence="6">The sequence shown here is derived from an EMBL/GenBank/DDBJ whole genome shotgun (WGS) entry which is preliminary data.</text>
</comment>
<organism evidence="6">
    <name type="scientific">Desulfobacca acetoxidans</name>
    <dbReference type="NCBI Taxonomy" id="60893"/>
    <lineage>
        <taxon>Bacteria</taxon>
        <taxon>Pseudomonadati</taxon>
        <taxon>Thermodesulfobacteriota</taxon>
        <taxon>Desulfobaccia</taxon>
        <taxon>Desulfobaccales</taxon>
        <taxon>Desulfobaccaceae</taxon>
        <taxon>Desulfobacca</taxon>
    </lineage>
</organism>
<sequence length="487" mass="52991">MVQRKEFEGGCGLRRLRRPGLIGMAVLLLVLGVTANGMTEDALGKIRDQEITQTLRLKAGQSKVLKVPFTITRISVANPEVADIILTSPSEVYINGLEPGVTNLSIWGKGRFSSARVTVEADVTQLKERLAQVLPKERIGVMAAGESIVLTGEVSGPVAQQTAISLAASFVKGKSEKERKEKIVNLLNIGGVQQVMCEVRLAEINRQVLNRMGVNFQIRDRSGRPFGVSVLNNLTAFADRFTDLIPTTNINAITGFSTGAVIWNLFFEALKRQGLGRILAEPNLVTTSGQEASFLAGGEFPIPVPQQFQTITIEFKKFGVGLNFTPTVLDNDMIAMKVNPEVSELDFTQGVAFSAQGFLVPGLSVRRMSTHVEVKDGQTFAIAGLLSDSHRTIINKFPVLGSIPILGTLFRSSSFQKNETELVVLVTPHLVKPMAQGMARLPTDAYVEPSNFEFYLLGCLEGKKKKTETPPISTGNLPPDFGRQPVK</sequence>
<feature type="domain" description="Type II/III secretion system secretin-like" evidence="4">
    <location>
        <begin position="269"/>
        <end position="432"/>
    </location>
</feature>
<evidence type="ECO:0000259" key="4">
    <source>
        <dbReference type="Pfam" id="PF00263"/>
    </source>
</evidence>
<comment type="similarity">
    <text evidence="1">Belongs to the bacterial secretin family.</text>
</comment>
<dbReference type="InterPro" id="IPR004846">
    <property type="entry name" value="T2SS/T3SS_dom"/>
</dbReference>
<keyword evidence="3" id="KW-1133">Transmembrane helix</keyword>
<feature type="transmembrane region" description="Helical" evidence="3">
    <location>
        <begin position="21"/>
        <end position="39"/>
    </location>
</feature>
<dbReference type="GO" id="GO:0015627">
    <property type="term" value="C:type II protein secretion system complex"/>
    <property type="evidence" value="ECO:0007669"/>
    <property type="project" value="TreeGrafter"/>
</dbReference>
<feature type="domain" description="Pilus formation protein N-terminal" evidence="5">
    <location>
        <begin position="53"/>
        <end position="111"/>
    </location>
</feature>
<reference evidence="6" key="1">
    <citation type="journal article" date="2020" name="mSystems">
        <title>Genome- and Community-Level Interaction Insights into Carbon Utilization and Element Cycling Functions of Hydrothermarchaeota in Hydrothermal Sediment.</title>
        <authorList>
            <person name="Zhou Z."/>
            <person name="Liu Y."/>
            <person name="Xu W."/>
            <person name="Pan J."/>
            <person name="Luo Z.H."/>
            <person name="Li M."/>
        </authorList>
    </citation>
    <scope>NUCLEOTIDE SEQUENCE [LARGE SCALE GENOMIC DNA]</scope>
    <source>
        <strain evidence="6">SpSt-853</strain>
    </source>
</reference>
<dbReference type="AlphaFoldDB" id="A0A7C5AKT9"/>